<evidence type="ECO:0000313" key="5">
    <source>
        <dbReference type="EMBL" id="KAK0602911.1"/>
    </source>
</evidence>
<comment type="caution">
    <text evidence="5">The sequence shown here is derived from an EMBL/GenBank/DDBJ whole genome shotgun (WGS) entry which is preliminary data.</text>
</comment>
<dbReference type="Pfam" id="PF20160">
    <property type="entry name" value="C-JID"/>
    <property type="match status" value="1"/>
</dbReference>
<evidence type="ECO:0000256" key="1">
    <source>
        <dbReference type="ARBA" id="ARBA00022614"/>
    </source>
</evidence>
<accession>A0AA39SQ12</accession>
<feature type="domain" description="C-JID" evidence="4">
    <location>
        <begin position="135"/>
        <end position="282"/>
    </location>
</feature>
<reference evidence="5" key="2">
    <citation type="submission" date="2023-06" db="EMBL/GenBank/DDBJ databases">
        <authorList>
            <person name="Swenson N.G."/>
            <person name="Wegrzyn J.L."/>
            <person name="Mcevoy S.L."/>
        </authorList>
    </citation>
    <scope>NUCLEOTIDE SEQUENCE</scope>
    <source>
        <strain evidence="5">NS2018</strain>
        <tissue evidence="5">Leaf</tissue>
    </source>
</reference>
<keyword evidence="2" id="KW-0677">Repeat</keyword>
<evidence type="ECO:0000259" key="4">
    <source>
        <dbReference type="Pfam" id="PF20160"/>
    </source>
</evidence>
<dbReference type="AlphaFoldDB" id="A0AA39SQ12"/>
<gene>
    <name evidence="5" type="ORF">LWI29_038177</name>
</gene>
<dbReference type="PANTHER" id="PTHR11017:SF570">
    <property type="entry name" value="DISEASE RESISTANCE PROTEIN (TIR-NBS CLASS)-RELATED"/>
    <property type="match status" value="1"/>
</dbReference>
<dbReference type="InterPro" id="IPR044974">
    <property type="entry name" value="Disease_R_plants"/>
</dbReference>
<dbReference type="EMBL" id="JAUESC010000003">
    <property type="protein sequence ID" value="KAK0602911.1"/>
    <property type="molecule type" value="Genomic_DNA"/>
</dbReference>
<proteinExistence type="predicted"/>
<evidence type="ECO:0000256" key="3">
    <source>
        <dbReference type="SAM" id="MobiDB-lite"/>
    </source>
</evidence>
<organism evidence="5 6">
    <name type="scientific">Acer saccharum</name>
    <name type="common">Sugar maple</name>
    <dbReference type="NCBI Taxonomy" id="4024"/>
    <lineage>
        <taxon>Eukaryota</taxon>
        <taxon>Viridiplantae</taxon>
        <taxon>Streptophyta</taxon>
        <taxon>Embryophyta</taxon>
        <taxon>Tracheophyta</taxon>
        <taxon>Spermatophyta</taxon>
        <taxon>Magnoliopsida</taxon>
        <taxon>eudicotyledons</taxon>
        <taxon>Gunneridae</taxon>
        <taxon>Pentapetalae</taxon>
        <taxon>rosids</taxon>
        <taxon>malvids</taxon>
        <taxon>Sapindales</taxon>
        <taxon>Sapindaceae</taxon>
        <taxon>Hippocastanoideae</taxon>
        <taxon>Acereae</taxon>
        <taxon>Acer</taxon>
    </lineage>
</organism>
<dbReference type="InterPro" id="IPR032675">
    <property type="entry name" value="LRR_dom_sf"/>
</dbReference>
<dbReference type="InterPro" id="IPR045344">
    <property type="entry name" value="C-JID"/>
</dbReference>
<dbReference type="Pfam" id="PF07725">
    <property type="entry name" value="LRR_3"/>
    <property type="match status" value="1"/>
</dbReference>
<dbReference type="Gene3D" id="3.80.10.10">
    <property type="entry name" value="Ribonuclease Inhibitor"/>
    <property type="match status" value="1"/>
</dbReference>
<dbReference type="PANTHER" id="PTHR11017">
    <property type="entry name" value="LEUCINE-RICH REPEAT-CONTAINING PROTEIN"/>
    <property type="match status" value="1"/>
</dbReference>
<reference evidence="5" key="1">
    <citation type="journal article" date="2022" name="Plant J.">
        <title>Strategies of tolerance reflected in two North American maple genomes.</title>
        <authorList>
            <person name="McEvoy S.L."/>
            <person name="Sezen U.U."/>
            <person name="Trouern-Trend A."/>
            <person name="McMahon S.M."/>
            <person name="Schaberg P.G."/>
            <person name="Yang J."/>
            <person name="Wegrzyn J.L."/>
            <person name="Swenson N.G."/>
        </authorList>
    </citation>
    <scope>NUCLEOTIDE SEQUENCE</scope>
    <source>
        <strain evidence="5">NS2018</strain>
    </source>
</reference>
<keyword evidence="6" id="KW-1185">Reference proteome</keyword>
<keyword evidence="1" id="KW-0433">Leucine-rich repeat</keyword>
<feature type="region of interest" description="Disordered" evidence="3">
    <location>
        <begin position="288"/>
        <end position="321"/>
    </location>
</feature>
<dbReference type="SUPFAM" id="SSF52047">
    <property type="entry name" value="RNI-like"/>
    <property type="match status" value="1"/>
</dbReference>
<dbReference type="Proteomes" id="UP001168877">
    <property type="component" value="Unassembled WGS sequence"/>
</dbReference>
<dbReference type="GO" id="GO:0006952">
    <property type="term" value="P:defense response"/>
    <property type="evidence" value="ECO:0007669"/>
    <property type="project" value="InterPro"/>
</dbReference>
<evidence type="ECO:0000256" key="2">
    <source>
        <dbReference type="ARBA" id="ARBA00022737"/>
    </source>
</evidence>
<sequence>MERSFDRSIQSIRMGFLCNKGTDAVEVISLDMNGLEDEGIDLSPQVFDNMHNLRFLLFHGFEPDDVKVHLSKGLNCLPNKLMVLHWLEYPLRALPSNFNPKQLVKLDLSYSNIEQFWEETKGFGKSSNAASIFLLGNKIPEWFSCQSPESSVNIQVLRNDLVNRKFMGIAVCAVLGFEECGWYSLYVSCDFCIYHGHIKINDGLRYSPTYGEERCHSEFRDSEHMFLGYCSFSLFYSSFQNPKKLPISDSDYLDISIEFQSTLDGRTKLKCCAAHPIYAEEPSEIIGATVQEIGETSGRSDRSDENDEELEPLPKGFNQDH</sequence>
<evidence type="ECO:0000313" key="6">
    <source>
        <dbReference type="Proteomes" id="UP001168877"/>
    </source>
</evidence>
<protein>
    <recommendedName>
        <fullName evidence="4">C-JID domain-containing protein</fullName>
    </recommendedName>
</protein>
<name>A0AA39SQ12_ACESA</name>
<dbReference type="InterPro" id="IPR011713">
    <property type="entry name" value="Leu-rich_rpt_3"/>
</dbReference>